<feature type="region of interest" description="Disordered" evidence="10">
    <location>
        <begin position="25"/>
        <end position="57"/>
    </location>
</feature>
<feature type="region of interest" description="Disordered" evidence="10">
    <location>
        <begin position="899"/>
        <end position="930"/>
    </location>
</feature>
<evidence type="ECO:0000256" key="5">
    <source>
        <dbReference type="ARBA" id="ARBA00022771"/>
    </source>
</evidence>
<keyword evidence="4" id="KW-0677">Repeat</keyword>
<keyword evidence="6" id="KW-0862">Zinc</keyword>
<dbReference type="GO" id="GO:0005730">
    <property type="term" value="C:nucleolus"/>
    <property type="evidence" value="ECO:0007669"/>
    <property type="project" value="UniProtKB-SubCell"/>
</dbReference>
<feature type="compositionally biased region" description="Polar residues" evidence="10">
    <location>
        <begin position="189"/>
        <end position="210"/>
    </location>
</feature>
<name>A0ABD2BHN9_VESMC</name>
<accession>A0ABD2BHN9</accession>
<evidence type="ECO:0000256" key="4">
    <source>
        <dbReference type="ARBA" id="ARBA00022737"/>
    </source>
</evidence>
<evidence type="ECO:0000256" key="8">
    <source>
        <dbReference type="ARBA" id="ARBA00023242"/>
    </source>
</evidence>
<feature type="domain" description="C2H2-type" evidence="11">
    <location>
        <begin position="400"/>
        <end position="429"/>
    </location>
</feature>
<dbReference type="FunFam" id="3.30.160.60:FF:000021">
    <property type="entry name" value="Basic krueppel-like factor 3"/>
    <property type="match status" value="1"/>
</dbReference>
<comment type="similarity">
    <text evidence="2">Belongs to the ESF1 family.</text>
</comment>
<comment type="caution">
    <text evidence="12">The sequence shown here is derived from an EMBL/GenBank/DDBJ whole genome shotgun (WGS) entry which is preliminary data.</text>
</comment>
<dbReference type="InterPro" id="IPR012580">
    <property type="entry name" value="NUC153"/>
</dbReference>
<feature type="region of interest" description="Disordered" evidence="10">
    <location>
        <begin position="656"/>
        <end position="678"/>
    </location>
</feature>
<feature type="compositionally biased region" description="Low complexity" evidence="10">
    <location>
        <begin position="234"/>
        <end position="279"/>
    </location>
</feature>
<dbReference type="InterPro" id="IPR039754">
    <property type="entry name" value="Esf1"/>
</dbReference>
<evidence type="ECO:0000259" key="11">
    <source>
        <dbReference type="PROSITE" id="PS50157"/>
    </source>
</evidence>
<dbReference type="InterPro" id="IPR036236">
    <property type="entry name" value="Znf_C2H2_sf"/>
</dbReference>
<dbReference type="AlphaFoldDB" id="A0ABD2BHN9"/>
<dbReference type="Pfam" id="PF00096">
    <property type="entry name" value="zf-C2H2"/>
    <property type="match status" value="2"/>
</dbReference>
<evidence type="ECO:0000313" key="12">
    <source>
        <dbReference type="EMBL" id="KAL2732282.1"/>
    </source>
</evidence>
<feature type="compositionally biased region" description="Acidic residues" evidence="10">
    <location>
        <begin position="661"/>
        <end position="674"/>
    </location>
</feature>
<keyword evidence="8" id="KW-0539">Nucleus</keyword>
<evidence type="ECO:0000256" key="1">
    <source>
        <dbReference type="ARBA" id="ARBA00004604"/>
    </source>
</evidence>
<comment type="subcellular location">
    <subcellularLocation>
        <location evidence="1">Nucleus</location>
        <location evidence="1">Nucleolus</location>
    </subcellularLocation>
</comment>
<evidence type="ECO:0000256" key="10">
    <source>
        <dbReference type="SAM" id="MobiDB-lite"/>
    </source>
</evidence>
<evidence type="ECO:0000256" key="6">
    <source>
        <dbReference type="ARBA" id="ARBA00022833"/>
    </source>
</evidence>
<evidence type="ECO:0000256" key="7">
    <source>
        <dbReference type="ARBA" id="ARBA00023054"/>
    </source>
</evidence>
<feature type="domain" description="C2H2-type" evidence="11">
    <location>
        <begin position="430"/>
        <end position="457"/>
    </location>
</feature>
<dbReference type="PROSITE" id="PS00028">
    <property type="entry name" value="ZINC_FINGER_C2H2_1"/>
    <property type="match status" value="3"/>
</dbReference>
<dbReference type="EMBL" id="JAYRBN010000075">
    <property type="protein sequence ID" value="KAL2732282.1"/>
    <property type="molecule type" value="Genomic_DNA"/>
</dbReference>
<dbReference type="SMART" id="SM00355">
    <property type="entry name" value="ZnF_C2H2"/>
    <property type="match status" value="3"/>
</dbReference>
<evidence type="ECO:0000256" key="2">
    <source>
        <dbReference type="ARBA" id="ARBA00009087"/>
    </source>
</evidence>
<dbReference type="Pfam" id="PF25121">
    <property type="entry name" value="RRM_ESF1"/>
    <property type="match status" value="1"/>
</dbReference>
<reference evidence="12 13" key="1">
    <citation type="journal article" date="2024" name="Ann. Entomol. Soc. Am.">
        <title>Genomic analyses of the southern and eastern yellowjacket wasps (Hymenoptera: Vespidae) reveal evolutionary signatures of social life.</title>
        <authorList>
            <person name="Catto M.A."/>
            <person name="Caine P.B."/>
            <person name="Orr S.E."/>
            <person name="Hunt B.G."/>
            <person name="Goodisman M.A.D."/>
        </authorList>
    </citation>
    <scope>NUCLEOTIDE SEQUENCE [LARGE SCALE GENOMIC DNA]</scope>
    <source>
        <strain evidence="12">232</strain>
        <tissue evidence="12">Head and thorax</tissue>
    </source>
</reference>
<feature type="region of interest" description="Disordered" evidence="10">
    <location>
        <begin position="995"/>
        <end position="1055"/>
    </location>
</feature>
<feature type="compositionally biased region" description="Polar residues" evidence="10">
    <location>
        <begin position="280"/>
        <end position="297"/>
    </location>
</feature>
<dbReference type="PROSITE" id="PS50157">
    <property type="entry name" value="ZINC_FINGER_C2H2_2"/>
    <property type="match status" value="3"/>
</dbReference>
<dbReference type="FunFam" id="3.30.160.60:FF:000018">
    <property type="entry name" value="Krueppel-like factor 15"/>
    <property type="match status" value="1"/>
</dbReference>
<dbReference type="PANTHER" id="PTHR12202">
    <property type="entry name" value="ESF1 HOMOLOG"/>
    <property type="match status" value="1"/>
</dbReference>
<dbReference type="Pfam" id="PF08159">
    <property type="entry name" value="NUC153"/>
    <property type="match status" value="1"/>
</dbReference>
<dbReference type="PANTHER" id="PTHR12202:SF0">
    <property type="entry name" value="ESF1 HOMOLOG"/>
    <property type="match status" value="1"/>
</dbReference>
<feature type="compositionally biased region" description="Basic and acidic residues" evidence="10">
    <location>
        <begin position="997"/>
        <end position="1011"/>
    </location>
</feature>
<keyword evidence="7" id="KW-0175">Coiled coil</keyword>
<keyword evidence="5 9" id="KW-0863">Zinc-finger</keyword>
<feature type="region of interest" description="Disordered" evidence="10">
    <location>
        <begin position="189"/>
        <end position="297"/>
    </location>
</feature>
<feature type="compositionally biased region" description="Basic residues" evidence="10">
    <location>
        <begin position="549"/>
        <end position="559"/>
    </location>
</feature>
<dbReference type="InterPro" id="IPR013087">
    <property type="entry name" value="Znf_C2H2_type"/>
</dbReference>
<evidence type="ECO:0000256" key="9">
    <source>
        <dbReference type="PROSITE-ProRule" id="PRU00042"/>
    </source>
</evidence>
<feature type="domain" description="C2H2-type" evidence="11">
    <location>
        <begin position="370"/>
        <end position="399"/>
    </location>
</feature>
<evidence type="ECO:0000256" key="3">
    <source>
        <dbReference type="ARBA" id="ARBA00022723"/>
    </source>
</evidence>
<feature type="region of interest" description="Disordered" evidence="10">
    <location>
        <begin position="536"/>
        <end position="582"/>
    </location>
</feature>
<gene>
    <name evidence="12" type="ORF">V1477_014523</name>
</gene>
<dbReference type="GO" id="GO:0008270">
    <property type="term" value="F:zinc ion binding"/>
    <property type="evidence" value="ECO:0007669"/>
    <property type="project" value="UniProtKB-KW"/>
</dbReference>
<evidence type="ECO:0000313" key="13">
    <source>
        <dbReference type="Proteomes" id="UP001607303"/>
    </source>
</evidence>
<proteinExistence type="inferred from homology"/>
<dbReference type="FunFam" id="3.30.160.60:FF:000624">
    <property type="entry name" value="zinc finger protein 697"/>
    <property type="match status" value="1"/>
</dbReference>
<keyword evidence="13" id="KW-1185">Reference proteome</keyword>
<feature type="compositionally biased region" description="Low complexity" evidence="10">
    <location>
        <begin position="598"/>
        <end position="609"/>
    </location>
</feature>
<sequence>MLEIRALEQKEFFFYFITSLYNETRRTESPPRETQALTPYPVHRDDLYPPTSDQQTSDLDTFLCRQDLDRLQKLDEDDGDKDTRESSVHMEDFFEVGGPVCRPQASFVSSRSQPGGNDDDVFLRPPLWEDITSSIQKLDPENADMLGSQSHIKMESDDVTSPVLSPVEIKTEPLPAPPTLHLLEGPASNQVQSFSNSGQSNVSTGGQQQLVHHRTTTTTTTASFKAFPPGNPGNGNSVAGNTGNANTNSVANNNNVNNNNGNNNNNNNNNGNSNDTSTNHHGSSQALQQAGNATTSPLYGSMTRLMYISPLTPPISDPGSPIGGGPPRRTPPPPYPQPSILNPPHRIQPPPITTKFNRRNNPELEKRRVHHCDFIGCTKVYTKSSHLKAHQRIHTGEKPYQCQWPECEWRFARSDELTRHYRKHTGAKPFKCAVCERSFARSDHLALHMKRHLPKQHTNEAIIMDTILTDKRFAHITRDPKFKRIPKIGRKIKIDKRFQSMFKDKKFSIKYTIDKRGKRINQTSTENLRKYYELTSSEDEAAAPEASSKTKKARKKGVLKRSNGEAENEGVAHQKDDSNEYISDQDNLISIKSKESTSVDINTDNSSDTTDLDSDLRENEKQLHIKSKDENLKLTDQVKERLQDLSVNYARGEGVLLTDSSSDEESSEYSDESDIEHRWGELDKDAETTEESTHRLAICNMDWDRIRAVDLMVLFNSFLPSGGLIYSIKIYPSEFGLQRMKEEEIKGPVELVNNKTEEIHSKSDNEEGSDYHMEKLRRYQLNRLKYYYAVLECDSVETANKIYTECDGIEYESTATKLDLRFIPNDMTFDQEPREVCTELPELSKYQPRQFTTTALQQVKVELTWDETNLEREEIANKLNSGKINEINENDLQAYLANATSDDDTDKESGQNNTRETENQDDPNASNDPIEKYKSLLKQLDKDEEAKKKKDVELEFTWGIGTKEKAEKLVKEKLNKDEDLTPFEEYLAKRKAKQKARKEELKKFKELRDDNILTSGDSDIDSSKERNGQLRYKKQKIPEENNDVNSSTEDGETKRADELELLLMDETETENKKHFNMKKIEANTDLSKSKRKRLKKKQNLQEIEKDDFEVNVKDTRFAALYTSHYFNIDPADPHYRKTKGTEALIQEKLKRRAEDIPVNETENGKKPFKINKKLDVELQALVKSIKRNTNTKY</sequence>
<keyword evidence="3" id="KW-0479">Metal-binding</keyword>
<organism evidence="12 13">
    <name type="scientific">Vespula maculifrons</name>
    <name type="common">Eastern yellow jacket</name>
    <name type="synonym">Wasp</name>
    <dbReference type="NCBI Taxonomy" id="7453"/>
    <lineage>
        <taxon>Eukaryota</taxon>
        <taxon>Metazoa</taxon>
        <taxon>Ecdysozoa</taxon>
        <taxon>Arthropoda</taxon>
        <taxon>Hexapoda</taxon>
        <taxon>Insecta</taxon>
        <taxon>Pterygota</taxon>
        <taxon>Neoptera</taxon>
        <taxon>Endopterygota</taxon>
        <taxon>Hymenoptera</taxon>
        <taxon>Apocrita</taxon>
        <taxon>Aculeata</taxon>
        <taxon>Vespoidea</taxon>
        <taxon>Vespidae</taxon>
        <taxon>Vespinae</taxon>
        <taxon>Vespula</taxon>
    </lineage>
</organism>
<dbReference type="InterPro" id="IPR056750">
    <property type="entry name" value="RRM_ESF1"/>
</dbReference>
<dbReference type="Gene3D" id="3.30.160.60">
    <property type="entry name" value="Classic Zinc Finger"/>
    <property type="match status" value="3"/>
</dbReference>
<feature type="compositionally biased region" description="Pro residues" evidence="10">
    <location>
        <begin position="328"/>
        <end position="337"/>
    </location>
</feature>
<dbReference type="SUPFAM" id="SSF57667">
    <property type="entry name" value="beta-beta-alpha zinc fingers"/>
    <property type="match status" value="1"/>
</dbReference>
<dbReference type="Proteomes" id="UP001607303">
    <property type="component" value="Unassembled WGS sequence"/>
</dbReference>
<feature type="region of interest" description="Disordered" evidence="10">
    <location>
        <begin position="310"/>
        <end position="359"/>
    </location>
</feature>
<feature type="region of interest" description="Disordered" evidence="10">
    <location>
        <begin position="596"/>
        <end position="616"/>
    </location>
</feature>
<protein>
    <submittedName>
        <fullName evidence="12">Ras guanine nucleotide exchange factor P-like isoform X1</fullName>
    </submittedName>
</protein>